<proteinExistence type="predicted"/>
<comment type="caution">
    <text evidence="8">The sequence shown here is derived from an EMBL/GenBank/DDBJ whole genome shotgun (WGS) entry which is preliminary data.</text>
</comment>
<protein>
    <recommendedName>
        <fullName evidence="3">eEF-1B gamma</fullName>
    </recommendedName>
</protein>
<evidence type="ECO:0000313" key="9">
    <source>
        <dbReference type="Proteomes" id="UP001608902"/>
    </source>
</evidence>
<evidence type="ECO:0000256" key="1">
    <source>
        <dbReference type="ARBA" id="ARBA00022768"/>
    </source>
</evidence>
<dbReference type="GO" id="GO:0003746">
    <property type="term" value="F:translation elongation factor activity"/>
    <property type="evidence" value="ECO:0007669"/>
    <property type="project" value="UniProtKB-UniRule"/>
</dbReference>
<feature type="region of interest" description="Disordered" evidence="5">
    <location>
        <begin position="208"/>
        <end position="279"/>
    </location>
</feature>
<dbReference type="InterPro" id="IPR050802">
    <property type="entry name" value="EF-GSTs"/>
</dbReference>
<dbReference type="InterPro" id="IPR036433">
    <property type="entry name" value="EF1B_G_C_sf"/>
</dbReference>
<keyword evidence="1 4" id="KW-0251">Elongation factor</keyword>
<dbReference type="AlphaFoldDB" id="A0ABD6EC77"/>
<dbReference type="CDD" id="cd03181">
    <property type="entry name" value="GST_C_EF1Bgamma_like"/>
    <property type="match status" value="1"/>
</dbReference>
<feature type="domain" description="EF-1-gamma C-terminal" evidence="6">
    <location>
        <begin position="272"/>
        <end position="431"/>
    </location>
</feature>
<organism evidence="8 9">
    <name type="scientific">Gnathostoma spinigerum</name>
    <dbReference type="NCBI Taxonomy" id="75299"/>
    <lineage>
        <taxon>Eukaryota</taxon>
        <taxon>Metazoa</taxon>
        <taxon>Ecdysozoa</taxon>
        <taxon>Nematoda</taxon>
        <taxon>Chromadorea</taxon>
        <taxon>Rhabditida</taxon>
        <taxon>Spirurina</taxon>
        <taxon>Gnathostomatomorpha</taxon>
        <taxon>Gnathostomatoidea</taxon>
        <taxon>Gnathostomatidae</taxon>
        <taxon>Gnathostoma</taxon>
    </lineage>
</organism>
<dbReference type="SUPFAM" id="SSF89942">
    <property type="entry name" value="eEF1-gamma domain"/>
    <property type="match status" value="1"/>
</dbReference>
<name>A0ABD6EC77_9BILA</name>
<dbReference type="Gene3D" id="3.40.30.10">
    <property type="entry name" value="Glutaredoxin"/>
    <property type="match status" value="1"/>
</dbReference>
<reference evidence="8 9" key="1">
    <citation type="submission" date="2024-08" db="EMBL/GenBank/DDBJ databases">
        <title>Gnathostoma spinigerum genome.</title>
        <authorList>
            <person name="Gonzalez-Bertolin B."/>
            <person name="Monzon S."/>
            <person name="Zaballos A."/>
            <person name="Jimenez P."/>
            <person name="Dekumyoy P."/>
            <person name="Varona S."/>
            <person name="Cuesta I."/>
            <person name="Sumanam S."/>
            <person name="Adisakwattana P."/>
            <person name="Gasser R.B."/>
            <person name="Hernandez-Gonzalez A."/>
            <person name="Young N.D."/>
            <person name="Perteguer M.J."/>
        </authorList>
    </citation>
    <scope>NUCLEOTIDE SEQUENCE [LARGE SCALE GENOMIC DNA]</scope>
    <source>
        <strain evidence="8">AL3</strain>
        <tissue evidence="8">Liver</tissue>
    </source>
</reference>
<feature type="domain" description="GST C-terminal" evidence="7">
    <location>
        <begin position="71"/>
        <end position="204"/>
    </location>
</feature>
<evidence type="ECO:0000259" key="7">
    <source>
        <dbReference type="PROSITE" id="PS50405"/>
    </source>
</evidence>
<accession>A0ABD6EC77</accession>
<dbReference type="PANTHER" id="PTHR43986">
    <property type="entry name" value="ELONGATION FACTOR 1-GAMMA"/>
    <property type="match status" value="1"/>
</dbReference>
<dbReference type="Pfam" id="PF00647">
    <property type="entry name" value="EF1G"/>
    <property type="match status" value="1"/>
</dbReference>
<evidence type="ECO:0000313" key="8">
    <source>
        <dbReference type="EMBL" id="MFH4977630.1"/>
    </source>
</evidence>
<evidence type="ECO:0000256" key="2">
    <source>
        <dbReference type="ARBA" id="ARBA00022917"/>
    </source>
</evidence>
<dbReference type="EMBL" id="JBGFUD010002462">
    <property type="protein sequence ID" value="MFH4977630.1"/>
    <property type="molecule type" value="Genomic_DNA"/>
</dbReference>
<dbReference type="InterPro" id="IPR010987">
    <property type="entry name" value="Glutathione-S-Trfase_C-like"/>
</dbReference>
<dbReference type="PROSITE" id="PS50040">
    <property type="entry name" value="EF1G_C"/>
    <property type="match status" value="1"/>
</dbReference>
<keyword evidence="2 4" id="KW-0648">Protein biosynthesis</keyword>
<dbReference type="Gene3D" id="3.30.70.1010">
    <property type="entry name" value="Translation elongation factor EF1B, gamma chain, conserved domain"/>
    <property type="match status" value="1"/>
</dbReference>
<dbReference type="FunFam" id="1.20.1050.10:FF:000006">
    <property type="entry name" value="Elongation factor 1 gamma"/>
    <property type="match status" value="1"/>
</dbReference>
<keyword evidence="9" id="KW-1185">Reference proteome</keyword>
<dbReference type="Gene3D" id="1.20.1050.10">
    <property type="match status" value="1"/>
</dbReference>
<dbReference type="PANTHER" id="PTHR43986:SF1">
    <property type="entry name" value="ELONGATION FACTOR 1-GAMMA"/>
    <property type="match status" value="1"/>
</dbReference>
<dbReference type="FunFam" id="3.30.70.1010:FF:000001">
    <property type="entry name" value="Elongation factor 1-gamma 1"/>
    <property type="match status" value="1"/>
</dbReference>
<sequence>MVAKVYGSPKSFRTQKVLIAAKLAKFDVTVTDEKPPEDKFPLGVTPAFEDGNVLLHGAESIAMHIAGRAFHPANCSELLQWLIWGESCLLPNVLAYVLPCVSVAHLDHKSVALAREELMAQLTKFNSVLLSRTFLVGERLSLADVSIALDLLPAYQYVLDEPARKQLVNVTRWFQTILHQPVVHDVIGDVELAKQVARFDSKKFNELTAKLNKEKPGHKDEQRGHKEEQKGHKEEQKGHKDGKKDKKEKKKEKPKDEEDEGEDDVHAQEPKSVDPFASMPKGTFVMDNFKRVYSNEDTATKAIPWFWENFDPANYSIWYTEYKYPEELTLTFMSCNLIGGMFQRLEKLKKNAFASVCLFGTDNNSTISGIWIWRGHELVFPLCPDWMVDYESYKWTKLDPADEKTKKLVNEYLMWEGDFDGKKFNQGKIFK</sequence>
<evidence type="ECO:0000256" key="3">
    <source>
        <dbReference type="ARBA" id="ARBA00030426"/>
    </source>
</evidence>
<dbReference type="SMART" id="SM01183">
    <property type="entry name" value="EF1G"/>
    <property type="match status" value="1"/>
</dbReference>
<dbReference type="Proteomes" id="UP001608902">
    <property type="component" value="Unassembled WGS sequence"/>
</dbReference>
<evidence type="ECO:0000259" key="6">
    <source>
        <dbReference type="PROSITE" id="PS50040"/>
    </source>
</evidence>
<dbReference type="InterPro" id="IPR036282">
    <property type="entry name" value="Glutathione-S-Trfase_C_sf"/>
</dbReference>
<feature type="compositionally biased region" description="Basic and acidic residues" evidence="5">
    <location>
        <begin position="208"/>
        <end position="256"/>
    </location>
</feature>
<dbReference type="PROSITE" id="PS50405">
    <property type="entry name" value="GST_CTER"/>
    <property type="match status" value="1"/>
</dbReference>
<evidence type="ECO:0000256" key="4">
    <source>
        <dbReference type="PROSITE-ProRule" id="PRU00519"/>
    </source>
</evidence>
<dbReference type="Pfam" id="PF00043">
    <property type="entry name" value="GST_C"/>
    <property type="match status" value="1"/>
</dbReference>
<dbReference type="InterPro" id="IPR004046">
    <property type="entry name" value="GST_C"/>
</dbReference>
<dbReference type="SUPFAM" id="SSF47616">
    <property type="entry name" value="GST C-terminal domain-like"/>
    <property type="match status" value="1"/>
</dbReference>
<dbReference type="InterPro" id="IPR001662">
    <property type="entry name" value="EF1B_G_C"/>
</dbReference>
<gene>
    <name evidence="8" type="ORF">AB6A40_004339</name>
</gene>
<evidence type="ECO:0000256" key="5">
    <source>
        <dbReference type="SAM" id="MobiDB-lite"/>
    </source>
</evidence>